<dbReference type="AlphaFoldDB" id="C1N992"/>
<feature type="region of interest" description="Disordered" evidence="1">
    <location>
        <begin position="279"/>
        <end position="304"/>
    </location>
</feature>
<feature type="compositionally biased region" description="Acidic residues" evidence="1">
    <location>
        <begin position="649"/>
        <end position="660"/>
    </location>
</feature>
<dbReference type="SUPFAM" id="SSF50978">
    <property type="entry name" value="WD40 repeat-like"/>
    <property type="match status" value="1"/>
</dbReference>
<feature type="region of interest" description="Disordered" evidence="1">
    <location>
        <begin position="1"/>
        <end position="47"/>
    </location>
</feature>
<feature type="compositionally biased region" description="Basic and acidic residues" evidence="1">
    <location>
        <begin position="1"/>
        <end position="10"/>
    </location>
</feature>
<dbReference type="Gene3D" id="2.130.10.10">
    <property type="entry name" value="YVTN repeat-like/Quinoprotein amine dehydrogenase"/>
    <property type="match status" value="2"/>
</dbReference>
<feature type="compositionally biased region" description="Basic and acidic residues" evidence="1">
    <location>
        <begin position="992"/>
        <end position="1007"/>
    </location>
</feature>
<feature type="region of interest" description="Disordered" evidence="1">
    <location>
        <begin position="642"/>
        <end position="663"/>
    </location>
</feature>
<dbReference type="EMBL" id="GG663751">
    <property type="protein sequence ID" value="EEH51485.1"/>
    <property type="molecule type" value="Genomic_DNA"/>
</dbReference>
<organism evidence="3">
    <name type="scientific">Micromonas pusilla (strain CCMP1545)</name>
    <name type="common">Picoplanktonic green alga</name>
    <dbReference type="NCBI Taxonomy" id="564608"/>
    <lineage>
        <taxon>Eukaryota</taxon>
        <taxon>Viridiplantae</taxon>
        <taxon>Chlorophyta</taxon>
        <taxon>Mamiellophyceae</taxon>
        <taxon>Mamiellales</taxon>
        <taxon>Mamiellaceae</taxon>
        <taxon>Micromonas</taxon>
    </lineage>
</organism>
<dbReference type="Proteomes" id="UP000001876">
    <property type="component" value="Unassembled WGS sequence"/>
</dbReference>
<gene>
    <name evidence="2" type="ORF">MICPUCDRAFT_54413</name>
</gene>
<name>C1N992_MICPC</name>
<proteinExistence type="predicted"/>
<dbReference type="SMART" id="SM00320">
    <property type="entry name" value="WD40"/>
    <property type="match status" value="4"/>
</dbReference>
<dbReference type="PANTHER" id="PTHR19863">
    <property type="entry name" value="NEMITIN (NEURONAL ENRICHED MAP INTERACTING PROTEIN) HOMOLOG"/>
    <property type="match status" value="1"/>
</dbReference>
<feature type="region of interest" description="Disordered" evidence="1">
    <location>
        <begin position="336"/>
        <end position="361"/>
    </location>
</feature>
<keyword evidence="3" id="KW-1185">Reference proteome</keyword>
<dbReference type="KEGG" id="mpp:MICPUCDRAFT_54413"/>
<feature type="compositionally biased region" description="Acidic residues" evidence="1">
    <location>
        <begin position="498"/>
        <end position="508"/>
    </location>
</feature>
<feature type="compositionally biased region" description="Acidic residues" evidence="1">
    <location>
        <begin position="282"/>
        <end position="291"/>
    </location>
</feature>
<dbReference type="OMA" id="NREPACA"/>
<feature type="region of interest" description="Disordered" evidence="1">
    <location>
        <begin position="992"/>
        <end position="1016"/>
    </location>
</feature>
<dbReference type="InterPro" id="IPR036322">
    <property type="entry name" value="WD40_repeat_dom_sf"/>
</dbReference>
<feature type="region of interest" description="Disordered" evidence="1">
    <location>
        <begin position="429"/>
        <end position="585"/>
    </location>
</feature>
<feature type="compositionally biased region" description="Basic and acidic residues" evidence="1">
    <location>
        <begin position="24"/>
        <end position="33"/>
    </location>
</feature>
<feature type="compositionally biased region" description="Low complexity" evidence="1">
    <location>
        <begin position="544"/>
        <end position="572"/>
    </location>
</feature>
<protein>
    <submittedName>
        <fullName evidence="2">Predicted protein</fullName>
    </submittedName>
</protein>
<accession>C1N992</accession>
<dbReference type="RefSeq" id="XP_003064580.1">
    <property type="nucleotide sequence ID" value="XM_003064534.1"/>
</dbReference>
<dbReference type="GeneID" id="9689852"/>
<dbReference type="InterPro" id="IPR040067">
    <property type="entry name" value="WDR47"/>
</dbReference>
<dbReference type="InterPro" id="IPR015943">
    <property type="entry name" value="WD40/YVTN_repeat-like_dom_sf"/>
</dbReference>
<dbReference type="PANTHER" id="PTHR19863:SF5">
    <property type="entry name" value="WD REPEAT-CONTAINING PROTEIN 47"/>
    <property type="match status" value="1"/>
</dbReference>
<feature type="compositionally biased region" description="Low complexity" evidence="1">
    <location>
        <begin position="292"/>
        <end position="302"/>
    </location>
</feature>
<dbReference type="Pfam" id="PF00400">
    <property type="entry name" value="WD40"/>
    <property type="match status" value="1"/>
</dbReference>
<dbReference type="InterPro" id="IPR001680">
    <property type="entry name" value="WD40_rpt"/>
</dbReference>
<sequence>MAGRRRDAHALRLPRGRRSGVDAARAREGDRVRAVSPRLASEEPRRPSSWFSNFVDSSAASVSSYSVALLVPLPDRRTNPRDDARCDELRFLRALVLDGDFDAAASFLEPLRDADDDDAKNQNHQNRRRHASARAALGRQAFLELLDAPDASASDLARSLAELEPLLERRDFETLCYAMTLPSVAAHDDFAGWSVARGRLVAFRRVVLTLVPIRPRRRGERRSLRTFPGVSLRPSPLGFNPDTPRRLSTPSDAFQLHPDVALNDGTTLRALEDALADVYPREEEEEEEEEGGASSASSSSSAMEVAMRHALAHVNLVNGTFGGGAPATSLFESVRTAERRRNANEKAAPVRRASPSGGKQRRLPVFGVRASVAVATPREREREEEEEEVLTSARARAATMTPSRAVVFSSSAVVEKRTIIDVDVETTTTTTTTAAEDGASIDAPSAKTKTTERKSLRIGVHNANAVVWEPAPPPASPSSDEAERMSETSDGEPPVVVVDDDDDDDDDEARTGEAAAEGAAERAAEAEAEAEATAATPPAPVGWRPPSARPSALAAGPYASAAAATTTTTTNPAGPPRDYRGNLPPTFASRGVLHADANALRVLAHCPEGFVRDGVDARRVVVACASSARALTIVATPPFPFPPHRDGSYLEDDDWDDDDRDMNGRAPRGDVLLRVENLHPAPCSIYALAWGGFDGHVIATGANDGGVCVVRLKWDDDGDGYGYEGYGTSTGAEDDDDVLGASEYGDAFLYGRSRSRSRSRRLAVVGAPAAARGGGYRGGHDGAVRSIAFFGARDGAFISGGGGDFAPRVWSVGGDAAWTRGDAPPPALTLAPHRDEIVAVATDWDQRDWFSRSACDVAATASRDGDVRVYDVRDGACARRASLRVDASGDVVGGGASRRLTAMSVRRFLVATGYSDGGVAVCDIRKATSTGSSNGSGSGVTSRTAVLWSEALHAGSEVRSVEVDPSGTMVLTGGFDGRCRVVRADDGSYHDVTHGVTHDGHDDKDGEGVDAESIVS</sequence>
<evidence type="ECO:0000313" key="2">
    <source>
        <dbReference type="EMBL" id="EEH51485.1"/>
    </source>
</evidence>
<evidence type="ECO:0000256" key="1">
    <source>
        <dbReference type="SAM" id="MobiDB-lite"/>
    </source>
</evidence>
<dbReference type="STRING" id="564608.C1N992"/>
<evidence type="ECO:0000313" key="3">
    <source>
        <dbReference type="Proteomes" id="UP000001876"/>
    </source>
</evidence>
<reference evidence="2 3" key="1">
    <citation type="journal article" date="2009" name="Science">
        <title>Green evolution and dynamic adaptations revealed by genomes of the marine picoeukaryotes Micromonas.</title>
        <authorList>
            <person name="Worden A.Z."/>
            <person name="Lee J.H."/>
            <person name="Mock T."/>
            <person name="Rouze P."/>
            <person name="Simmons M.P."/>
            <person name="Aerts A.L."/>
            <person name="Allen A.E."/>
            <person name="Cuvelier M.L."/>
            <person name="Derelle E."/>
            <person name="Everett M.V."/>
            <person name="Foulon E."/>
            <person name="Grimwood J."/>
            <person name="Gundlach H."/>
            <person name="Henrissat B."/>
            <person name="Napoli C."/>
            <person name="McDonald S.M."/>
            <person name="Parker M.S."/>
            <person name="Rombauts S."/>
            <person name="Salamov A."/>
            <person name="Von Dassow P."/>
            <person name="Badger J.H."/>
            <person name="Coutinho P.M."/>
            <person name="Demir E."/>
            <person name="Dubchak I."/>
            <person name="Gentemann C."/>
            <person name="Eikrem W."/>
            <person name="Gready J.E."/>
            <person name="John U."/>
            <person name="Lanier W."/>
            <person name="Lindquist E.A."/>
            <person name="Lucas S."/>
            <person name="Mayer K.F."/>
            <person name="Moreau H."/>
            <person name="Not F."/>
            <person name="Otillar R."/>
            <person name="Panaud O."/>
            <person name="Pangilinan J."/>
            <person name="Paulsen I."/>
            <person name="Piegu B."/>
            <person name="Poliakov A."/>
            <person name="Robbens S."/>
            <person name="Schmutz J."/>
            <person name="Toulza E."/>
            <person name="Wyss T."/>
            <person name="Zelensky A."/>
            <person name="Zhou K."/>
            <person name="Armbrust E.V."/>
            <person name="Bhattacharya D."/>
            <person name="Goodenough U.W."/>
            <person name="Van de Peer Y."/>
            <person name="Grigoriev I.V."/>
        </authorList>
    </citation>
    <scope>NUCLEOTIDE SEQUENCE [LARGE SCALE GENOMIC DNA]</scope>
    <source>
        <strain evidence="2 3">CCMP1545</strain>
    </source>
</reference>
<dbReference type="eggNOG" id="ENOG502RXP6">
    <property type="taxonomic scope" value="Eukaryota"/>
</dbReference>
<dbReference type="OrthoDB" id="187712at2759"/>